<proteinExistence type="inferred from homology"/>
<evidence type="ECO:0000256" key="4">
    <source>
        <dbReference type="ARBA" id="ARBA00037742"/>
    </source>
</evidence>
<dbReference type="PANTHER" id="PTHR11782">
    <property type="entry name" value="ADENOSINE/GUANOSINE DIPHOSPHATASE"/>
    <property type="match status" value="1"/>
</dbReference>
<dbReference type="InterPro" id="IPR000407">
    <property type="entry name" value="GDA1_CD39_NTPase"/>
</dbReference>
<evidence type="ECO:0000256" key="8">
    <source>
        <dbReference type="RuleBase" id="RU003833"/>
    </source>
</evidence>
<keyword evidence="9" id="KW-0812">Transmembrane</keyword>
<comment type="similarity">
    <text evidence="2 8">Belongs to the GDA1/CD39 NTPase family.</text>
</comment>
<dbReference type="GO" id="GO:0006487">
    <property type="term" value="P:protein N-linked glycosylation"/>
    <property type="evidence" value="ECO:0007669"/>
    <property type="project" value="TreeGrafter"/>
</dbReference>
<organism evidence="10 11">
    <name type="scientific">Protomyces lactucae-debilis</name>
    <dbReference type="NCBI Taxonomy" id="2754530"/>
    <lineage>
        <taxon>Eukaryota</taxon>
        <taxon>Fungi</taxon>
        <taxon>Dikarya</taxon>
        <taxon>Ascomycota</taxon>
        <taxon>Taphrinomycotina</taxon>
        <taxon>Taphrinomycetes</taxon>
        <taxon>Taphrinales</taxon>
        <taxon>Protomycetaceae</taxon>
        <taxon>Protomyces</taxon>
    </lineage>
</organism>
<dbReference type="GO" id="GO:0017111">
    <property type="term" value="F:ribonucleoside triphosphate phosphatase activity"/>
    <property type="evidence" value="ECO:0007669"/>
    <property type="project" value="TreeGrafter"/>
</dbReference>
<evidence type="ECO:0000256" key="3">
    <source>
        <dbReference type="ARBA" id="ARBA00022801"/>
    </source>
</evidence>
<keyword evidence="3 8" id="KW-0378">Hydrolase</keyword>
<evidence type="ECO:0000256" key="7">
    <source>
        <dbReference type="PIRSR" id="PIRSR600407-2"/>
    </source>
</evidence>
<dbReference type="OrthoDB" id="6372431at2759"/>
<dbReference type="GO" id="GO:0005524">
    <property type="term" value="F:ATP binding"/>
    <property type="evidence" value="ECO:0007669"/>
    <property type="project" value="UniProtKB-KW"/>
</dbReference>
<dbReference type="GeneID" id="63784048"/>
<dbReference type="AlphaFoldDB" id="A0A1Y2FXI6"/>
<keyword evidence="9" id="KW-0472">Membrane</keyword>
<accession>A0A1Y2FXI6</accession>
<dbReference type="EC" id="3.6.1.42" evidence="5"/>
<feature type="active site" description="Proton acceptor" evidence="6">
    <location>
        <position position="174"/>
    </location>
</feature>
<keyword evidence="9" id="KW-1133">Transmembrane helix</keyword>
<feature type="transmembrane region" description="Helical" evidence="9">
    <location>
        <begin position="9"/>
        <end position="27"/>
    </location>
</feature>
<dbReference type="GO" id="GO:0009134">
    <property type="term" value="P:nucleoside diphosphate catabolic process"/>
    <property type="evidence" value="ECO:0007669"/>
    <property type="project" value="TreeGrafter"/>
</dbReference>
<name>A0A1Y2FXI6_PROLT</name>
<dbReference type="STRING" id="56484.A0A1Y2FXI6"/>
<protein>
    <recommendedName>
        <fullName evidence="5">guanosine-diphosphatase</fullName>
        <ecNumber evidence="5">3.6.1.42</ecNumber>
    </recommendedName>
</protein>
<dbReference type="GO" id="GO:0004382">
    <property type="term" value="F:GDP phosphatase activity"/>
    <property type="evidence" value="ECO:0007669"/>
    <property type="project" value="UniProtKB-EC"/>
</dbReference>
<keyword evidence="7" id="KW-0547">Nucleotide-binding</keyword>
<feature type="binding site" evidence="7">
    <location>
        <begin position="205"/>
        <end position="209"/>
    </location>
    <ligand>
        <name>ATP</name>
        <dbReference type="ChEBI" id="CHEBI:30616"/>
    </ligand>
</feature>
<dbReference type="PROSITE" id="PS01238">
    <property type="entry name" value="GDA1_CD39_NTPASE"/>
    <property type="match status" value="1"/>
</dbReference>
<evidence type="ECO:0000313" key="11">
    <source>
        <dbReference type="Proteomes" id="UP000193685"/>
    </source>
</evidence>
<keyword evidence="7" id="KW-0067">ATP-binding</keyword>
<dbReference type="RefSeq" id="XP_040728499.1">
    <property type="nucleotide sequence ID" value="XM_040867449.1"/>
</dbReference>
<evidence type="ECO:0000256" key="2">
    <source>
        <dbReference type="ARBA" id="ARBA00009283"/>
    </source>
</evidence>
<dbReference type="Gene3D" id="3.30.420.40">
    <property type="match status" value="1"/>
</dbReference>
<dbReference type="CDD" id="cd24040">
    <property type="entry name" value="ASKHA_NBD_GDA1"/>
    <property type="match status" value="1"/>
</dbReference>
<comment type="function">
    <text evidence="4">After transfer of sugars to endogenous macromolecular acceptors, the enzyme converts nucleoside diphosphates to nucleoside monophosphates which in turn exit the Golgi lumen in a coupled antiporter reaction, allowing entry of additional nucleotide sugar from the cytosol.</text>
</comment>
<dbReference type="EMBL" id="MCFI01000001">
    <property type="protein sequence ID" value="ORY88004.1"/>
    <property type="molecule type" value="Genomic_DNA"/>
</dbReference>
<dbReference type="GO" id="GO:0000139">
    <property type="term" value="C:Golgi membrane"/>
    <property type="evidence" value="ECO:0007669"/>
    <property type="project" value="UniProtKB-SubCell"/>
</dbReference>
<evidence type="ECO:0000256" key="6">
    <source>
        <dbReference type="PIRSR" id="PIRSR600407-1"/>
    </source>
</evidence>
<dbReference type="OMA" id="CLVENMN"/>
<evidence type="ECO:0000256" key="5">
    <source>
        <dbReference type="ARBA" id="ARBA00038903"/>
    </source>
</evidence>
<evidence type="ECO:0000256" key="9">
    <source>
        <dbReference type="SAM" id="Phobius"/>
    </source>
</evidence>
<evidence type="ECO:0000313" key="10">
    <source>
        <dbReference type="EMBL" id="ORY88004.1"/>
    </source>
</evidence>
<sequence length="450" mass="48830">MQARSKSRLYKIAGAILFLLTAAYFFFGRSRTGQLDTAMCKAPFDSGKPLTQYVLMVDAGSTGSRIHVYKFNNCQEVPVLEHEAFKMINPGLSSFKEDAQGAAHSLDPLLDLALASVPKHLQSCSPIAVKATAGLRLLGAEMSDKILDAVKAHLEDYPFPVIQDGVGIMDGKDEGVYAWITTNYLLGNIGSADKTPTAAVFDLGGGSTQIVFEPEADVVDMHEGDHKYKLQYGGREFLLYQHSHLGYGLMEARKAIHQEVQKTGGVHPCFAPGTTMEVQLAGKVTFTGAASNGAAQCRFLAEKILNKQGLCNLAPCSFNGIYQPALASFKGEAFVFSYFHDRLKPLGVPSSFTVGDVMALTEQVCAGKDGWQQFSAIDGALAALEEEPNYCLDLSFMVSLLHHGYEMPVDRRLRTAKKIKDNELGWCLGASLPLLDAGTGGWSCRVTEIH</sequence>
<comment type="subcellular location">
    <subcellularLocation>
        <location evidence="1">Golgi apparatus membrane</location>
        <topology evidence="1">Single-pass type II membrane protein</topology>
    </subcellularLocation>
</comment>
<reference evidence="10 11" key="1">
    <citation type="submission" date="2016-07" db="EMBL/GenBank/DDBJ databases">
        <title>Pervasive Adenine N6-methylation of Active Genes in Fungi.</title>
        <authorList>
            <consortium name="DOE Joint Genome Institute"/>
            <person name="Mondo S.J."/>
            <person name="Dannebaum R.O."/>
            <person name="Kuo R.C."/>
            <person name="Labutti K."/>
            <person name="Haridas S."/>
            <person name="Kuo A."/>
            <person name="Salamov A."/>
            <person name="Ahrendt S.R."/>
            <person name="Lipzen A."/>
            <person name="Sullivan W."/>
            <person name="Andreopoulos W.B."/>
            <person name="Clum A."/>
            <person name="Lindquist E."/>
            <person name="Daum C."/>
            <person name="Ramamoorthy G.K."/>
            <person name="Gryganskyi A."/>
            <person name="Culley D."/>
            <person name="Magnuson J.K."/>
            <person name="James T.Y."/>
            <person name="O'Malley M.A."/>
            <person name="Stajich J.E."/>
            <person name="Spatafora J.W."/>
            <person name="Visel A."/>
            <person name="Grigoriev I.V."/>
        </authorList>
    </citation>
    <scope>NUCLEOTIDE SEQUENCE [LARGE SCALE GENOMIC DNA]</scope>
    <source>
        <strain evidence="10 11">12-1054</strain>
    </source>
</reference>
<dbReference type="PANTHER" id="PTHR11782:SF83">
    <property type="entry name" value="GUANOSINE-DIPHOSPHATASE"/>
    <property type="match status" value="1"/>
</dbReference>
<dbReference type="GO" id="GO:0045134">
    <property type="term" value="F:UDP phosphatase activity"/>
    <property type="evidence" value="ECO:0007669"/>
    <property type="project" value="TreeGrafter"/>
</dbReference>
<keyword evidence="11" id="KW-1185">Reference proteome</keyword>
<dbReference type="Gene3D" id="3.30.420.150">
    <property type="entry name" value="Exopolyphosphatase. Domain 2"/>
    <property type="match status" value="1"/>
</dbReference>
<gene>
    <name evidence="10" type="ORF">BCR37DRAFT_342745</name>
</gene>
<dbReference type="Pfam" id="PF01150">
    <property type="entry name" value="GDA1_CD39"/>
    <property type="match status" value="1"/>
</dbReference>
<evidence type="ECO:0000256" key="1">
    <source>
        <dbReference type="ARBA" id="ARBA00004323"/>
    </source>
</evidence>
<dbReference type="Proteomes" id="UP000193685">
    <property type="component" value="Unassembled WGS sequence"/>
</dbReference>
<comment type="caution">
    <text evidence="10">The sequence shown here is derived from an EMBL/GenBank/DDBJ whole genome shotgun (WGS) entry which is preliminary data.</text>
</comment>